<evidence type="ECO:0000256" key="5">
    <source>
        <dbReference type="RuleBase" id="RU003915"/>
    </source>
</evidence>
<keyword evidence="9" id="KW-1185">Reference proteome</keyword>
<reference evidence="8 9" key="1">
    <citation type="submission" date="2017-10" db="EMBL/GenBank/DDBJ databases">
        <title>Sequencing the genomes of 1000 actinobacteria strains.</title>
        <authorList>
            <person name="Klenk H.-P."/>
        </authorList>
    </citation>
    <scope>NUCLEOTIDE SEQUENCE [LARGE SCALE GENOMIC DNA]</scope>
    <source>
        <strain evidence="8 9">DSM 21798</strain>
    </source>
</reference>
<dbReference type="GO" id="GO:0003755">
    <property type="term" value="F:peptidyl-prolyl cis-trans isomerase activity"/>
    <property type="evidence" value="ECO:0007669"/>
    <property type="project" value="UniProtKB-UniRule"/>
</dbReference>
<protein>
    <recommendedName>
        <fullName evidence="5">Peptidyl-prolyl cis-trans isomerase</fullName>
        <ecNumber evidence="5">5.2.1.8</ecNumber>
    </recommendedName>
</protein>
<dbReference type="InterPro" id="IPR046357">
    <property type="entry name" value="PPIase_dom_sf"/>
</dbReference>
<dbReference type="EMBL" id="PDJE01000001">
    <property type="protein sequence ID" value="PFG31407.1"/>
    <property type="molecule type" value="Genomic_DNA"/>
</dbReference>
<keyword evidence="3 4" id="KW-0413">Isomerase</keyword>
<comment type="caution">
    <text evidence="8">The sequence shown here is derived from an EMBL/GenBank/DDBJ whole genome shotgun (WGS) entry which is preliminary data.</text>
</comment>
<evidence type="ECO:0000256" key="6">
    <source>
        <dbReference type="SAM" id="SignalP"/>
    </source>
</evidence>
<dbReference type="InterPro" id="IPR001179">
    <property type="entry name" value="PPIase_FKBP_dom"/>
</dbReference>
<dbReference type="SUPFAM" id="SSF54534">
    <property type="entry name" value="FKBP-like"/>
    <property type="match status" value="2"/>
</dbReference>
<dbReference type="Pfam" id="PF00254">
    <property type="entry name" value="FKBP_C"/>
    <property type="match status" value="1"/>
</dbReference>
<feature type="chain" id="PRO_5039707075" description="Peptidyl-prolyl cis-trans isomerase" evidence="6">
    <location>
        <begin position="25"/>
        <end position="297"/>
    </location>
</feature>
<evidence type="ECO:0000313" key="8">
    <source>
        <dbReference type="EMBL" id="PFG31407.1"/>
    </source>
</evidence>
<evidence type="ECO:0000256" key="3">
    <source>
        <dbReference type="ARBA" id="ARBA00023235"/>
    </source>
</evidence>
<dbReference type="Gene3D" id="3.10.50.40">
    <property type="match status" value="1"/>
</dbReference>
<evidence type="ECO:0000313" key="9">
    <source>
        <dbReference type="Proteomes" id="UP000221369"/>
    </source>
</evidence>
<gene>
    <name evidence="8" type="ORF">ATJ78_2374</name>
</gene>
<feature type="signal peptide" evidence="6">
    <location>
        <begin position="1"/>
        <end position="24"/>
    </location>
</feature>
<dbReference type="RefSeq" id="WP_098408056.1">
    <property type="nucleotide sequence ID" value="NZ_PDJE01000001.1"/>
</dbReference>
<proteinExistence type="inferred from homology"/>
<keyword evidence="6" id="KW-0732">Signal</keyword>
<evidence type="ECO:0000256" key="1">
    <source>
        <dbReference type="ARBA" id="ARBA00000971"/>
    </source>
</evidence>
<comment type="similarity">
    <text evidence="5">Belongs to the FKBP-type PPIase family.</text>
</comment>
<dbReference type="Proteomes" id="UP000221369">
    <property type="component" value="Unassembled WGS sequence"/>
</dbReference>
<dbReference type="AlphaFoldDB" id="A0A2A9DX85"/>
<feature type="domain" description="PPIase FKBP-type" evidence="7">
    <location>
        <begin position="78"/>
        <end position="167"/>
    </location>
</feature>
<accession>A0A2A9DX85</accession>
<evidence type="ECO:0000259" key="7">
    <source>
        <dbReference type="PROSITE" id="PS50059"/>
    </source>
</evidence>
<evidence type="ECO:0000256" key="2">
    <source>
        <dbReference type="ARBA" id="ARBA00023110"/>
    </source>
</evidence>
<organism evidence="8 9">
    <name type="scientific">Paramicrobacterium agarici</name>
    <dbReference type="NCBI Taxonomy" id="630514"/>
    <lineage>
        <taxon>Bacteria</taxon>
        <taxon>Bacillati</taxon>
        <taxon>Actinomycetota</taxon>
        <taxon>Actinomycetes</taxon>
        <taxon>Micrococcales</taxon>
        <taxon>Microbacteriaceae</taxon>
        <taxon>Paramicrobacterium</taxon>
    </lineage>
</organism>
<sequence length="297" mass="30410">MRYAPAVLLTAALVTATLSGCASAPAEGAACVEPGDASNQVSVSGKFGSEPSVDMPTPLYTLAPQVSTAIEGDGTRLKGTEVVELSWTLYNGRTGEQIFATDYDDPQAASPTGMLPGMADALACHTVGSRLVATITPDKGFGKAGNPMYGVKPNDTLVMVIDIEEAYLGKANGISMPVVQPGFPSVAVAPDGTPGLTIPNSDAPTKSKSALLQLGSGDKVEKSDTVLAQIQQASWNSQSITSSTWSDGSPKTIPMQEAPTELTAALDGTPVGSQVIVLVPTDDGDATIFVIDVLGIL</sequence>
<dbReference type="PROSITE" id="PS51257">
    <property type="entry name" value="PROKAR_LIPOPROTEIN"/>
    <property type="match status" value="1"/>
</dbReference>
<keyword evidence="2 4" id="KW-0697">Rotamase</keyword>
<name>A0A2A9DX85_9MICO</name>
<comment type="catalytic activity">
    <reaction evidence="1 4 5">
        <text>[protein]-peptidylproline (omega=180) = [protein]-peptidylproline (omega=0)</text>
        <dbReference type="Rhea" id="RHEA:16237"/>
        <dbReference type="Rhea" id="RHEA-COMP:10747"/>
        <dbReference type="Rhea" id="RHEA-COMP:10748"/>
        <dbReference type="ChEBI" id="CHEBI:83833"/>
        <dbReference type="ChEBI" id="CHEBI:83834"/>
        <dbReference type="EC" id="5.2.1.8"/>
    </reaction>
</comment>
<evidence type="ECO:0000256" key="4">
    <source>
        <dbReference type="PROSITE-ProRule" id="PRU00277"/>
    </source>
</evidence>
<dbReference type="PROSITE" id="PS50059">
    <property type="entry name" value="FKBP_PPIASE"/>
    <property type="match status" value="1"/>
</dbReference>
<dbReference type="EC" id="5.2.1.8" evidence="5"/>